<evidence type="ECO:0000313" key="2">
    <source>
        <dbReference type="Proteomes" id="UP001259982"/>
    </source>
</evidence>
<evidence type="ECO:0000313" key="1">
    <source>
        <dbReference type="EMBL" id="MDT0618040.1"/>
    </source>
</evidence>
<dbReference type="EMBL" id="JAVRHY010000004">
    <property type="protein sequence ID" value="MDT0618040.1"/>
    <property type="molecule type" value="Genomic_DNA"/>
</dbReference>
<protein>
    <submittedName>
        <fullName evidence="1">PhoX family phosphatase</fullName>
    </submittedName>
</protein>
<dbReference type="InterPro" id="IPR008557">
    <property type="entry name" value="PhoX"/>
</dbReference>
<gene>
    <name evidence="1" type="ORF">RM531_06110</name>
</gene>
<name>A0ABU3B6H7_9GAMM</name>
<sequence>MTRNRPTITDPDAIKEMEGSLSNSSSPHFNQILEARVSRRDTLRGGLGLAATTIFAGAGLSACGGDSNGGANAATPGLSFNSIAGSSADSVSIPDGYRMQVLIPWGTPFTGSFPAYAGDGSNTAAEQAQQIGANHDGMTFFPLPERSESATRGLLVINHEYSNPTLFAGDGRATDMNGAPTDADEVRKDINAHGVSVVEIAQGTDRNWGVIQGGFNRRITAATPMSLSGPAAGSEFMVTAYDNSGMTTRGTVNNCGRGFTPWGTYLACEENIQGYFITTEANPPRDKARYGLTDTGFGYLWSNVAGDPSEVNGEFARFDTTPSGPDAASDYRNEASTFGWLVEIDPFNPAATPVKRTAMGRFRHEGAEPGRIVDGRPIAFYMGDDARGEYMYKFVTAEAWDPAQPNTNMLDNGTLYVARLDADGSGEWLPLDYDSNPALASDFVSQADVLVNTRTAADVLGATPMDRPEWSTTDPSTGEIYFTLTNNTNRGPDQTDAANPRGPNTHGHVIRLAENDDNPAATGFVWDIFVFGSNANADPSFNISGLTLDNEFGSPDGLWFDKRGVLWIQTDNGAPLDSDTNDQMLAVVPAQLNGDRTVNPDTQASLKRFFVGPVGCEVTGVEMTPDYRTMFVNIQHPGGNWPDGGSARPRSATVIISREDDGEIAL</sequence>
<proteinExistence type="predicted"/>
<dbReference type="PANTHER" id="PTHR35399">
    <property type="entry name" value="SLR8030 PROTEIN"/>
    <property type="match status" value="1"/>
</dbReference>
<organism evidence="1 2">
    <name type="scientific">Spectribacter acetivorans</name>
    <dbReference type="NCBI Taxonomy" id="3075603"/>
    <lineage>
        <taxon>Bacteria</taxon>
        <taxon>Pseudomonadati</taxon>
        <taxon>Pseudomonadota</taxon>
        <taxon>Gammaproteobacteria</taxon>
        <taxon>Salinisphaerales</taxon>
        <taxon>Salinisphaeraceae</taxon>
        <taxon>Spectribacter</taxon>
    </lineage>
</organism>
<reference evidence="1 2" key="1">
    <citation type="submission" date="2023-09" db="EMBL/GenBank/DDBJ databases">
        <authorList>
            <person name="Rey-Velasco X."/>
        </authorList>
    </citation>
    <scope>NUCLEOTIDE SEQUENCE [LARGE SCALE GENOMIC DNA]</scope>
    <source>
        <strain evidence="1 2">P385</strain>
    </source>
</reference>
<dbReference type="SUPFAM" id="SSF63829">
    <property type="entry name" value="Calcium-dependent phosphotriesterase"/>
    <property type="match status" value="1"/>
</dbReference>
<accession>A0ABU3B6H7</accession>
<keyword evidence="2" id="KW-1185">Reference proteome</keyword>
<comment type="caution">
    <text evidence="1">The sequence shown here is derived from an EMBL/GenBank/DDBJ whole genome shotgun (WGS) entry which is preliminary data.</text>
</comment>
<dbReference type="PANTHER" id="PTHR35399:SF2">
    <property type="entry name" value="DUF839 DOMAIN-CONTAINING PROTEIN"/>
    <property type="match status" value="1"/>
</dbReference>
<dbReference type="Pfam" id="PF05787">
    <property type="entry name" value="PhoX"/>
    <property type="match status" value="1"/>
</dbReference>
<dbReference type="Proteomes" id="UP001259982">
    <property type="component" value="Unassembled WGS sequence"/>
</dbReference>